<protein>
    <submittedName>
        <fullName evidence="1">Uncharacterized protein</fullName>
    </submittedName>
</protein>
<reference evidence="1" key="1">
    <citation type="submission" date="2020-03" db="EMBL/GenBank/DDBJ databases">
        <authorList>
            <person name="Weist P."/>
        </authorList>
    </citation>
    <scope>NUCLEOTIDE SEQUENCE</scope>
</reference>
<keyword evidence="2" id="KW-1185">Reference proteome</keyword>
<dbReference type="AlphaFoldDB" id="A0A9N7V3R4"/>
<sequence length="139" mass="16654">MNINQFIVMGMNWTLNWLFSRVNWFNTEHEHRERSDSIFTWMSRRKESEQQWSPTSRESSLWIPVKLWTHWLRCEKHQPAEPGLDLVTLNLNEDPFEVSLHIEIRPLLSKTCFLSVKPPFSQTPSSAPFKHLWSLCCRQ</sequence>
<gene>
    <name evidence="1" type="ORF">PLEPLA_LOCUS29747</name>
</gene>
<organism evidence="1 2">
    <name type="scientific">Pleuronectes platessa</name>
    <name type="common">European plaice</name>
    <dbReference type="NCBI Taxonomy" id="8262"/>
    <lineage>
        <taxon>Eukaryota</taxon>
        <taxon>Metazoa</taxon>
        <taxon>Chordata</taxon>
        <taxon>Craniata</taxon>
        <taxon>Vertebrata</taxon>
        <taxon>Euteleostomi</taxon>
        <taxon>Actinopterygii</taxon>
        <taxon>Neopterygii</taxon>
        <taxon>Teleostei</taxon>
        <taxon>Neoteleostei</taxon>
        <taxon>Acanthomorphata</taxon>
        <taxon>Carangaria</taxon>
        <taxon>Pleuronectiformes</taxon>
        <taxon>Pleuronectoidei</taxon>
        <taxon>Pleuronectidae</taxon>
        <taxon>Pleuronectes</taxon>
    </lineage>
</organism>
<name>A0A9N7V3R4_PLEPL</name>
<comment type="caution">
    <text evidence="1">The sequence shown here is derived from an EMBL/GenBank/DDBJ whole genome shotgun (WGS) entry which is preliminary data.</text>
</comment>
<dbReference type="EMBL" id="CADEAL010002769">
    <property type="protein sequence ID" value="CAB1442041.1"/>
    <property type="molecule type" value="Genomic_DNA"/>
</dbReference>
<evidence type="ECO:0000313" key="1">
    <source>
        <dbReference type="EMBL" id="CAB1442041.1"/>
    </source>
</evidence>
<proteinExistence type="predicted"/>
<evidence type="ECO:0000313" key="2">
    <source>
        <dbReference type="Proteomes" id="UP001153269"/>
    </source>
</evidence>
<accession>A0A9N7V3R4</accession>
<dbReference type="Proteomes" id="UP001153269">
    <property type="component" value="Unassembled WGS sequence"/>
</dbReference>